<dbReference type="Gramene" id="EFJ16801">
    <property type="protein sequence ID" value="EFJ16801"/>
    <property type="gene ID" value="SELMODRAFT_233937"/>
</dbReference>
<dbReference type="InterPro" id="IPR036081">
    <property type="entry name" value="Translin_sf"/>
</dbReference>
<dbReference type="GO" id="GO:0043565">
    <property type="term" value="F:sequence-specific DNA binding"/>
    <property type="evidence" value="ECO:0007669"/>
    <property type="project" value="InterPro"/>
</dbReference>
<reference evidence="7 8" key="1">
    <citation type="journal article" date="2011" name="Science">
        <title>The Selaginella genome identifies genetic changes associated with the evolution of vascular plants.</title>
        <authorList>
            <person name="Banks J.A."/>
            <person name="Nishiyama T."/>
            <person name="Hasebe M."/>
            <person name="Bowman J.L."/>
            <person name="Gribskov M."/>
            <person name="dePamphilis C."/>
            <person name="Albert V.A."/>
            <person name="Aono N."/>
            <person name="Aoyama T."/>
            <person name="Ambrose B.A."/>
            <person name="Ashton N.W."/>
            <person name="Axtell M.J."/>
            <person name="Barker E."/>
            <person name="Barker M.S."/>
            <person name="Bennetzen J.L."/>
            <person name="Bonawitz N.D."/>
            <person name="Chapple C."/>
            <person name="Cheng C."/>
            <person name="Correa L.G."/>
            <person name="Dacre M."/>
            <person name="DeBarry J."/>
            <person name="Dreyer I."/>
            <person name="Elias M."/>
            <person name="Engstrom E.M."/>
            <person name="Estelle M."/>
            <person name="Feng L."/>
            <person name="Finet C."/>
            <person name="Floyd S.K."/>
            <person name="Frommer W.B."/>
            <person name="Fujita T."/>
            <person name="Gramzow L."/>
            <person name="Gutensohn M."/>
            <person name="Harholt J."/>
            <person name="Hattori M."/>
            <person name="Heyl A."/>
            <person name="Hirai T."/>
            <person name="Hiwatashi Y."/>
            <person name="Ishikawa M."/>
            <person name="Iwata M."/>
            <person name="Karol K.G."/>
            <person name="Koehler B."/>
            <person name="Kolukisaoglu U."/>
            <person name="Kubo M."/>
            <person name="Kurata T."/>
            <person name="Lalonde S."/>
            <person name="Li K."/>
            <person name="Li Y."/>
            <person name="Litt A."/>
            <person name="Lyons E."/>
            <person name="Manning G."/>
            <person name="Maruyama T."/>
            <person name="Michael T.P."/>
            <person name="Mikami K."/>
            <person name="Miyazaki S."/>
            <person name="Morinaga S."/>
            <person name="Murata T."/>
            <person name="Mueller-Roeber B."/>
            <person name="Nelson D.R."/>
            <person name="Obara M."/>
            <person name="Oguri Y."/>
            <person name="Olmstead R.G."/>
            <person name="Onodera N."/>
            <person name="Petersen B.L."/>
            <person name="Pils B."/>
            <person name="Prigge M."/>
            <person name="Rensing S.A."/>
            <person name="Riano-Pachon D.M."/>
            <person name="Roberts A.W."/>
            <person name="Sato Y."/>
            <person name="Scheller H.V."/>
            <person name="Schulz B."/>
            <person name="Schulz C."/>
            <person name="Shakirov E.V."/>
            <person name="Shibagaki N."/>
            <person name="Shinohara N."/>
            <person name="Shippen D.E."/>
            <person name="Soerensen I."/>
            <person name="Sotooka R."/>
            <person name="Sugimoto N."/>
            <person name="Sugita M."/>
            <person name="Sumikawa N."/>
            <person name="Tanurdzic M."/>
            <person name="Theissen G."/>
            <person name="Ulvskov P."/>
            <person name="Wakazuki S."/>
            <person name="Weng J.K."/>
            <person name="Willats W.W."/>
            <person name="Wipf D."/>
            <person name="Wolf P.G."/>
            <person name="Yang L."/>
            <person name="Zimmer A.D."/>
            <person name="Zhu Q."/>
            <person name="Mitros T."/>
            <person name="Hellsten U."/>
            <person name="Loque D."/>
            <person name="Otillar R."/>
            <person name="Salamov A."/>
            <person name="Schmutz J."/>
            <person name="Shapiro H."/>
            <person name="Lindquist E."/>
            <person name="Lucas S."/>
            <person name="Rokhsar D."/>
            <person name="Grigoriev I.V."/>
        </authorList>
    </citation>
    <scope>NUCLEOTIDE SEQUENCE [LARGE SCALE GENOMIC DNA]</scope>
</reference>
<dbReference type="eggNOG" id="KOG3066">
    <property type="taxonomic scope" value="Eukaryota"/>
</dbReference>
<evidence type="ECO:0000256" key="4">
    <source>
        <dbReference type="ARBA" id="ARBA00022490"/>
    </source>
</evidence>
<gene>
    <name evidence="6" type="ORF">SELMODRAFT_229756</name>
    <name evidence="7" type="ORF">SELMODRAFT_233937</name>
</gene>
<comment type="similarity">
    <text evidence="3">Belongs to the translin family.</text>
</comment>
<evidence type="ECO:0000313" key="8">
    <source>
        <dbReference type="Proteomes" id="UP000001514"/>
    </source>
</evidence>
<keyword evidence="4" id="KW-0963">Cytoplasm</keyword>
<organism evidence="8">
    <name type="scientific">Selaginella moellendorffii</name>
    <name type="common">Spikemoss</name>
    <dbReference type="NCBI Taxonomy" id="88036"/>
    <lineage>
        <taxon>Eukaryota</taxon>
        <taxon>Viridiplantae</taxon>
        <taxon>Streptophyta</taxon>
        <taxon>Embryophyta</taxon>
        <taxon>Tracheophyta</taxon>
        <taxon>Lycopodiopsida</taxon>
        <taxon>Selaginellales</taxon>
        <taxon>Selaginellaceae</taxon>
        <taxon>Selaginella</taxon>
    </lineage>
</organism>
<evidence type="ECO:0000313" key="7">
    <source>
        <dbReference type="EMBL" id="EFJ16801.1"/>
    </source>
</evidence>
<evidence type="ECO:0008006" key="9">
    <source>
        <dbReference type="Google" id="ProtNLM"/>
    </source>
</evidence>
<dbReference type="Gene3D" id="1.20.58.200">
    <property type="entry name" value="Translin, domain 2"/>
    <property type="match status" value="1"/>
</dbReference>
<name>D8SFW9_SELML</name>
<comment type="subcellular location">
    <subcellularLocation>
        <location evidence="2">Cytoplasm</location>
    </subcellularLocation>
    <subcellularLocation>
        <location evidence="1">Nucleus</location>
    </subcellularLocation>
</comment>
<dbReference type="FunCoup" id="D8SFW9">
    <property type="interactions" value="4131"/>
</dbReference>
<protein>
    <recommendedName>
        <fullName evidence="9">Translin-associated protein X</fullName>
    </recommendedName>
</protein>
<sequence length="248" mass="27484">MLRAPLFAATKRAMSTSTATNAFHSRFQQYALQLDATNERRERLVKASRDVTIHSKKVIFVIHRLNDSNRDKIVEQAEKDLAAVRDAHVSRVAREVEGVDYWKLKRAFSPGMQEFVEAATVVEFCKTGKLLTLQQLNSSLCGVKDASGVSFSVDIDDYLLGIADLSGELMRLAVSSAASGQGLEASARIRGFVQALYEGFCLLFYNVDGGRDMTKKVEVMLQSLVKIETTCYSMHVRGSEYPASIVDS</sequence>
<dbReference type="GO" id="GO:0003723">
    <property type="term" value="F:RNA binding"/>
    <property type="evidence" value="ECO:0000318"/>
    <property type="project" value="GO_Central"/>
</dbReference>
<dbReference type="KEGG" id="smo:SELMODRAFT_229756"/>
<accession>D8SFW9</accession>
<dbReference type="EMBL" id="GL377720">
    <property type="protein sequence ID" value="EFJ05514.1"/>
    <property type="molecule type" value="Genomic_DNA"/>
</dbReference>
<evidence type="ECO:0000313" key="6">
    <source>
        <dbReference type="EMBL" id="EFJ05514.1"/>
    </source>
</evidence>
<dbReference type="OMA" id="DTCMETC"/>
<keyword evidence="5" id="KW-0539">Nucleus</keyword>
<dbReference type="CDD" id="cd14820">
    <property type="entry name" value="TRAX"/>
    <property type="match status" value="1"/>
</dbReference>
<dbReference type="HOGENOM" id="CLU_067225_0_0_1"/>
<dbReference type="EMBL" id="GL377617">
    <property type="protein sequence ID" value="EFJ16801.1"/>
    <property type="molecule type" value="Genomic_DNA"/>
</dbReference>
<dbReference type="Gramene" id="EFJ05514">
    <property type="protein sequence ID" value="EFJ05514"/>
    <property type="gene ID" value="SELMODRAFT_229756"/>
</dbReference>
<dbReference type="InterPro" id="IPR016069">
    <property type="entry name" value="Translin_C"/>
</dbReference>
<dbReference type="KEGG" id="smo:SELMODRAFT_233937"/>
<dbReference type="InParanoid" id="D8SFW9"/>
<evidence type="ECO:0000256" key="5">
    <source>
        <dbReference type="ARBA" id="ARBA00023242"/>
    </source>
</evidence>
<dbReference type="Gene3D" id="1.20.58.190">
    <property type="entry name" value="Translin, domain 1"/>
    <property type="match status" value="1"/>
</dbReference>
<keyword evidence="8" id="KW-1185">Reference proteome</keyword>
<dbReference type="GO" id="GO:0004521">
    <property type="term" value="F:RNA endonuclease activity"/>
    <property type="evidence" value="ECO:0000318"/>
    <property type="project" value="GO_Central"/>
</dbReference>
<dbReference type="InterPro" id="IPR016068">
    <property type="entry name" value="Translin_N"/>
</dbReference>
<dbReference type="PANTHER" id="PTHR10741">
    <property type="entry name" value="TRANSLIN AND TRANSLIN ASSOCIATED PROTEIN X"/>
    <property type="match status" value="1"/>
</dbReference>
<dbReference type="Proteomes" id="UP000001514">
    <property type="component" value="Unassembled WGS sequence"/>
</dbReference>
<proteinExistence type="inferred from homology"/>
<evidence type="ECO:0000256" key="1">
    <source>
        <dbReference type="ARBA" id="ARBA00004123"/>
    </source>
</evidence>
<dbReference type="OrthoDB" id="31005at2759"/>
<dbReference type="GO" id="GO:0005634">
    <property type="term" value="C:nucleus"/>
    <property type="evidence" value="ECO:0000318"/>
    <property type="project" value="GO_Central"/>
</dbReference>
<evidence type="ECO:0000256" key="3">
    <source>
        <dbReference type="ARBA" id="ARBA00005902"/>
    </source>
</evidence>
<dbReference type="Pfam" id="PF01997">
    <property type="entry name" value="Translin"/>
    <property type="match status" value="1"/>
</dbReference>
<dbReference type="SUPFAM" id="SSF74784">
    <property type="entry name" value="Translin"/>
    <property type="match status" value="1"/>
</dbReference>
<evidence type="ECO:0000256" key="2">
    <source>
        <dbReference type="ARBA" id="ARBA00004496"/>
    </source>
</evidence>
<dbReference type="InterPro" id="IPR002848">
    <property type="entry name" value="Translin_fam"/>
</dbReference>
<dbReference type="GO" id="GO:0005737">
    <property type="term" value="C:cytoplasm"/>
    <property type="evidence" value="ECO:0000318"/>
    <property type="project" value="GO_Central"/>
</dbReference>
<dbReference type="AlphaFoldDB" id="D8SFW9"/>
<dbReference type="STRING" id="88036.D8SFW9"/>